<organism evidence="5 6">
    <name type="scientific">Magallana gigas</name>
    <name type="common">Pacific oyster</name>
    <name type="synonym">Crassostrea gigas</name>
    <dbReference type="NCBI Taxonomy" id="29159"/>
    <lineage>
        <taxon>Eukaryota</taxon>
        <taxon>Metazoa</taxon>
        <taxon>Spiralia</taxon>
        <taxon>Lophotrochozoa</taxon>
        <taxon>Mollusca</taxon>
        <taxon>Bivalvia</taxon>
        <taxon>Autobranchia</taxon>
        <taxon>Pteriomorphia</taxon>
        <taxon>Ostreida</taxon>
        <taxon>Ostreoidea</taxon>
        <taxon>Ostreidae</taxon>
        <taxon>Magallana</taxon>
    </lineage>
</organism>
<evidence type="ECO:0000256" key="3">
    <source>
        <dbReference type="ARBA" id="ARBA00022703"/>
    </source>
</evidence>
<evidence type="ECO:0000256" key="2">
    <source>
        <dbReference type="ARBA" id="ARBA00022553"/>
    </source>
</evidence>
<feature type="region of interest" description="Disordered" evidence="4">
    <location>
        <begin position="138"/>
        <end position="190"/>
    </location>
</feature>
<dbReference type="InterPro" id="IPR020726">
    <property type="entry name" value="Bcl2_BH2_motif_CS"/>
</dbReference>
<feature type="compositionally biased region" description="Basic and acidic residues" evidence="4">
    <location>
        <begin position="261"/>
        <end position="279"/>
    </location>
</feature>
<dbReference type="InterPro" id="IPR002475">
    <property type="entry name" value="Bcl2-like"/>
</dbReference>
<reference evidence="5" key="1">
    <citation type="submission" date="2022-08" db="UniProtKB">
        <authorList>
            <consortium name="EnsemblMetazoa"/>
        </authorList>
    </citation>
    <scope>IDENTIFICATION</scope>
    <source>
        <strain evidence="5">05x7-T-G4-1.051#20</strain>
    </source>
</reference>
<dbReference type="InterPro" id="IPR036834">
    <property type="entry name" value="Bcl-2-like_sf"/>
</dbReference>
<dbReference type="AlphaFoldDB" id="A0A8W8J5P7"/>
<dbReference type="PROSITE" id="PS50062">
    <property type="entry name" value="BCL2_FAMILY"/>
    <property type="match status" value="1"/>
</dbReference>
<dbReference type="SUPFAM" id="SSF56854">
    <property type="entry name" value="Bcl-2 inhibitors of programmed cell death"/>
    <property type="match status" value="1"/>
</dbReference>
<dbReference type="PANTHER" id="PTHR14965">
    <property type="entry name" value="SI:CH73-248E21.1"/>
    <property type="match status" value="1"/>
</dbReference>
<comment type="similarity">
    <text evidence="1">Belongs to the Bcl-2 family.</text>
</comment>
<feature type="compositionally biased region" description="Polar residues" evidence="4">
    <location>
        <begin position="314"/>
        <end position="330"/>
    </location>
</feature>
<protein>
    <recommendedName>
        <fullName evidence="7">Apoptosis facilitator Bcl-2-like protein 14</fullName>
    </recommendedName>
</protein>
<evidence type="ECO:0000256" key="1">
    <source>
        <dbReference type="ARBA" id="ARBA00009458"/>
    </source>
</evidence>
<dbReference type="EnsemblMetazoa" id="G17348.1">
    <property type="protein sequence ID" value="G17348.1:cds"/>
    <property type="gene ID" value="G17348"/>
</dbReference>
<keyword evidence="2" id="KW-0597">Phosphoprotein</keyword>
<dbReference type="GO" id="GO:0006915">
    <property type="term" value="P:apoptotic process"/>
    <property type="evidence" value="ECO:0007669"/>
    <property type="project" value="UniProtKB-KW"/>
</dbReference>
<feature type="compositionally biased region" description="Acidic residues" evidence="4">
    <location>
        <begin position="176"/>
        <end position="185"/>
    </location>
</feature>
<keyword evidence="3" id="KW-0053">Apoptosis</keyword>
<dbReference type="PANTHER" id="PTHR14965:SF7">
    <property type="match status" value="1"/>
</dbReference>
<dbReference type="GO" id="GO:2001236">
    <property type="term" value="P:regulation of extrinsic apoptotic signaling pathway"/>
    <property type="evidence" value="ECO:0007669"/>
    <property type="project" value="TreeGrafter"/>
</dbReference>
<keyword evidence="6" id="KW-1185">Reference proteome</keyword>
<sequence>MAESKKTELEIHREMMTLLSHLREKKTRVRKKVPMAQTSKQEIKADVRKILEQFLKKQQLNDDEEEGAIPTGFQREDVENVTETYRSGSTNTSWEEYECLRCEAGCRSKVIKSIPTCSNRSPTDDTTNFTFIDEYEHDVERSDKDHSERSNSPPFSDKIPVYGAGPPQRLQSGTESETDNTDYDEVISPNEDAEKIAEVIIKRWKSRKKKDIDSSVNKRGDVVQNVHTHKISHVEQHNYTNGNKSGMLMESEVWECKDLAGKSEHKHGERHSNIRETMRPRHATSGRTSSEKDRLYTAVAEKLAHIGDHYKATSPLSDSTRSSVDNTATRRASARTPNLPGVDERGSDGLTALERQLIDTLREVGDSFQLKLSPNAVKEIVKQAMYQRFQEVVDKKTGPGNSWDHIAAVFYLTKKVVTMAGVGRAVALQVKDLAAEYVADKFATWIVDQGGWDTFLDSDSDLD</sequence>
<feature type="region of interest" description="Disordered" evidence="4">
    <location>
        <begin position="310"/>
        <end position="347"/>
    </location>
</feature>
<feature type="region of interest" description="Disordered" evidence="4">
    <location>
        <begin position="261"/>
        <end position="293"/>
    </location>
</feature>
<dbReference type="Proteomes" id="UP000005408">
    <property type="component" value="Unassembled WGS sequence"/>
</dbReference>
<evidence type="ECO:0000313" key="5">
    <source>
        <dbReference type="EnsemblMetazoa" id="G17348.1:cds"/>
    </source>
</evidence>
<name>A0A8W8J5P7_MAGGI</name>
<accession>A0A8W8J5P7</accession>
<feature type="compositionally biased region" description="Basic and acidic residues" evidence="4">
    <location>
        <begin position="138"/>
        <end position="149"/>
    </location>
</feature>
<dbReference type="Gene3D" id="1.10.437.10">
    <property type="entry name" value="Blc2-like"/>
    <property type="match status" value="1"/>
</dbReference>
<dbReference type="PROSITE" id="PS01258">
    <property type="entry name" value="BH2"/>
    <property type="match status" value="1"/>
</dbReference>
<proteinExistence type="inferred from homology"/>
<evidence type="ECO:0000313" key="6">
    <source>
        <dbReference type="Proteomes" id="UP000005408"/>
    </source>
</evidence>
<evidence type="ECO:0000256" key="4">
    <source>
        <dbReference type="SAM" id="MobiDB-lite"/>
    </source>
</evidence>
<evidence type="ECO:0008006" key="7">
    <source>
        <dbReference type="Google" id="ProtNLM"/>
    </source>
</evidence>